<feature type="compositionally biased region" description="Low complexity" evidence="1">
    <location>
        <begin position="195"/>
        <end position="210"/>
    </location>
</feature>
<dbReference type="InterPro" id="IPR014710">
    <property type="entry name" value="RmlC-like_jellyroll"/>
</dbReference>
<dbReference type="EMBL" id="CAJNNV010002418">
    <property type="protein sequence ID" value="CAE8587152.1"/>
    <property type="molecule type" value="Genomic_DNA"/>
</dbReference>
<evidence type="ECO:0000259" key="2">
    <source>
        <dbReference type="PROSITE" id="PS50042"/>
    </source>
</evidence>
<evidence type="ECO:0000313" key="3">
    <source>
        <dbReference type="EMBL" id="CAE8587152.1"/>
    </source>
</evidence>
<evidence type="ECO:0000256" key="1">
    <source>
        <dbReference type="SAM" id="MobiDB-lite"/>
    </source>
</evidence>
<feature type="compositionally biased region" description="Polar residues" evidence="1">
    <location>
        <begin position="165"/>
        <end position="174"/>
    </location>
</feature>
<feature type="region of interest" description="Disordered" evidence="1">
    <location>
        <begin position="150"/>
        <end position="176"/>
    </location>
</feature>
<feature type="non-terminal residue" evidence="3">
    <location>
        <position position="301"/>
    </location>
</feature>
<sequence>ELFNFGEGSETMYFVLTGVLAYREDGTDGRMPSQSMVSAGHWLCEPALWVSWKHTGQVVATTHCEFIALQVSEVHKVFGQGSYSQDCGVRKYAKTFYRYFQEQPEVLTDIWSDLDIINEMAFRAFEDDYSDEESSDFEITGASLQELRKQKDVRQVMKTRGSGMQGSNLTSSSFDPRAIFGMSRPFVVQTRNEDSSSSSSSSASGCLSGSEKPSPKVCSDETPDPDKEEIDKSEDSSNNRPTAVAVFGIPQSSFGDSTPGELGNEEQQLQLPSVLNMESGKGAGESPSPSNPGLLSQIGDQ</sequence>
<keyword evidence="4" id="KW-1185">Reference proteome</keyword>
<proteinExistence type="predicted"/>
<reference evidence="3" key="1">
    <citation type="submission" date="2021-02" db="EMBL/GenBank/DDBJ databases">
        <authorList>
            <person name="Dougan E. K."/>
            <person name="Rhodes N."/>
            <person name="Thang M."/>
            <person name="Chan C."/>
        </authorList>
    </citation>
    <scope>NUCLEOTIDE SEQUENCE</scope>
</reference>
<dbReference type="InterPro" id="IPR000595">
    <property type="entry name" value="cNMP-bd_dom"/>
</dbReference>
<organism evidence="3 4">
    <name type="scientific">Polarella glacialis</name>
    <name type="common">Dinoflagellate</name>
    <dbReference type="NCBI Taxonomy" id="89957"/>
    <lineage>
        <taxon>Eukaryota</taxon>
        <taxon>Sar</taxon>
        <taxon>Alveolata</taxon>
        <taxon>Dinophyceae</taxon>
        <taxon>Suessiales</taxon>
        <taxon>Suessiaceae</taxon>
        <taxon>Polarella</taxon>
    </lineage>
</organism>
<feature type="non-terminal residue" evidence="3">
    <location>
        <position position="1"/>
    </location>
</feature>
<dbReference type="AlphaFoldDB" id="A0A813DJX8"/>
<dbReference type="SUPFAM" id="SSF51206">
    <property type="entry name" value="cAMP-binding domain-like"/>
    <property type="match status" value="1"/>
</dbReference>
<name>A0A813DJX8_POLGL</name>
<protein>
    <recommendedName>
        <fullName evidence="2">Cyclic nucleotide-binding domain-containing protein</fullName>
    </recommendedName>
</protein>
<comment type="caution">
    <text evidence="3">The sequence shown here is derived from an EMBL/GenBank/DDBJ whole genome shotgun (WGS) entry which is preliminary data.</text>
</comment>
<evidence type="ECO:0000313" key="4">
    <source>
        <dbReference type="Proteomes" id="UP000654075"/>
    </source>
</evidence>
<dbReference type="Gene3D" id="2.60.120.10">
    <property type="entry name" value="Jelly Rolls"/>
    <property type="match status" value="1"/>
</dbReference>
<dbReference type="InterPro" id="IPR018490">
    <property type="entry name" value="cNMP-bd_dom_sf"/>
</dbReference>
<feature type="region of interest" description="Disordered" evidence="1">
    <location>
        <begin position="190"/>
        <end position="301"/>
    </location>
</feature>
<feature type="compositionally biased region" description="Polar residues" evidence="1">
    <location>
        <begin position="287"/>
        <end position="301"/>
    </location>
</feature>
<dbReference type="Proteomes" id="UP000654075">
    <property type="component" value="Unassembled WGS sequence"/>
</dbReference>
<feature type="domain" description="Cyclic nucleotide-binding" evidence="2">
    <location>
        <begin position="1"/>
        <end position="95"/>
    </location>
</feature>
<gene>
    <name evidence="3" type="ORF">PGLA1383_LOCUS5994</name>
</gene>
<accession>A0A813DJX8</accession>
<dbReference type="PROSITE" id="PS50042">
    <property type="entry name" value="CNMP_BINDING_3"/>
    <property type="match status" value="1"/>
</dbReference>